<reference evidence="8 11" key="1">
    <citation type="journal article" date="2011" name="Nature">
        <title>The Medicago genome provides insight into the evolution of rhizobial symbioses.</title>
        <authorList>
            <person name="Young N.D."/>
            <person name="Debelle F."/>
            <person name="Oldroyd G.E."/>
            <person name="Geurts R."/>
            <person name="Cannon S.B."/>
            <person name="Udvardi M.K."/>
            <person name="Benedito V.A."/>
            <person name="Mayer K.F."/>
            <person name="Gouzy J."/>
            <person name="Schoof H."/>
            <person name="Van de Peer Y."/>
            <person name="Proost S."/>
            <person name="Cook D.R."/>
            <person name="Meyers B.C."/>
            <person name="Spannagl M."/>
            <person name="Cheung F."/>
            <person name="De Mita S."/>
            <person name="Krishnakumar V."/>
            <person name="Gundlach H."/>
            <person name="Zhou S."/>
            <person name="Mudge J."/>
            <person name="Bharti A.K."/>
            <person name="Murray J.D."/>
            <person name="Naoumkina M.A."/>
            <person name="Rosen B."/>
            <person name="Silverstein K.A."/>
            <person name="Tang H."/>
            <person name="Rombauts S."/>
            <person name="Zhao P.X."/>
            <person name="Zhou P."/>
            <person name="Barbe V."/>
            <person name="Bardou P."/>
            <person name="Bechner M."/>
            <person name="Bellec A."/>
            <person name="Berger A."/>
            <person name="Berges H."/>
            <person name="Bidwell S."/>
            <person name="Bisseling T."/>
            <person name="Choisne N."/>
            <person name="Couloux A."/>
            <person name="Denny R."/>
            <person name="Deshpande S."/>
            <person name="Dai X."/>
            <person name="Doyle J.J."/>
            <person name="Dudez A.M."/>
            <person name="Farmer A.D."/>
            <person name="Fouteau S."/>
            <person name="Franken C."/>
            <person name="Gibelin C."/>
            <person name="Gish J."/>
            <person name="Goldstein S."/>
            <person name="Gonzalez A.J."/>
            <person name="Green P.J."/>
            <person name="Hallab A."/>
            <person name="Hartog M."/>
            <person name="Hua A."/>
            <person name="Humphray S.J."/>
            <person name="Jeong D.H."/>
            <person name="Jing Y."/>
            <person name="Jocker A."/>
            <person name="Kenton S.M."/>
            <person name="Kim D.J."/>
            <person name="Klee K."/>
            <person name="Lai H."/>
            <person name="Lang C."/>
            <person name="Lin S."/>
            <person name="Macmil S.L."/>
            <person name="Magdelenat G."/>
            <person name="Matthews L."/>
            <person name="McCorrison J."/>
            <person name="Monaghan E.L."/>
            <person name="Mun J.H."/>
            <person name="Najar F.Z."/>
            <person name="Nicholson C."/>
            <person name="Noirot C."/>
            <person name="O'Bleness M."/>
            <person name="Paule C.R."/>
            <person name="Poulain J."/>
            <person name="Prion F."/>
            <person name="Qin B."/>
            <person name="Qu C."/>
            <person name="Retzel E.F."/>
            <person name="Riddle C."/>
            <person name="Sallet E."/>
            <person name="Samain S."/>
            <person name="Samson N."/>
            <person name="Sanders I."/>
            <person name="Saurat O."/>
            <person name="Scarpelli C."/>
            <person name="Schiex T."/>
            <person name="Segurens B."/>
            <person name="Severin A.J."/>
            <person name="Sherrier D.J."/>
            <person name="Shi R."/>
            <person name="Sims S."/>
            <person name="Singer S.R."/>
            <person name="Sinharoy S."/>
            <person name="Sterck L."/>
            <person name="Viollet A."/>
            <person name="Wang B.B."/>
            <person name="Wang K."/>
            <person name="Wang M."/>
            <person name="Wang X."/>
            <person name="Warfsmann J."/>
            <person name="Weissenbach J."/>
            <person name="White D.D."/>
            <person name="White J.D."/>
            <person name="Wiley G.B."/>
            <person name="Wincker P."/>
            <person name="Xing Y."/>
            <person name="Yang L."/>
            <person name="Yao Z."/>
            <person name="Ying F."/>
            <person name="Zhai J."/>
            <person name="Zhou L."/>
            <person name="Zuber A."/>
            <person name="Denarie J."/>
            <person name="Dixon R.A."/>
            <person name="May G.D."/>
            <person name="Schwartz D.C."/>
            <person name="Rogers J."/>
            <person name="Quetier F."/>
            <person name="Town C.D."/>
            <person name="Roe B.A."/>
        </authorList>
    </citation>
    <scope>NUCLEOTIDE SEQUENCE [LARGE SCALE GENOMIC DNA]</scope>
    <source>
        <strain evidence="8">A17</strain>
        <strain evidence="10 11">cv. Jemalong A17</strain>
    </source>
</reference>
<evidence type="ECO:0000313" key="8">
    <source>
        <dbReference type="EMBL" id="KEH19200.1"/>
    </source>
</evidence>
<evidence type="ECO:0000313" key="9">
    <source>
        <dbReference type="EMBL" id="RHN40437.1"/>
    </source>
</evidence>
<keyword evidence="3" id="KW-0611">Plant defense</keyword>
<dbReference type="GO" id="GO:0043531">
    <property type="term" value="F:ADP binding"/>
    <property type="evidence" value="ECO:0007669"/>
    <property type="project" value="InterPro"/>
</dbReference>
<dbReference type="InterPro" id="IPR042197">
    <property type="entry name" value="Apaf_helical"/>
</dbReference>
<feature type="coiled-coil region" evidence="5">
    <location>
        <begin position="1356"/>
        <end position="1397"/>
    </location>
</feature>
<dbReference type="Gramene" id="rna46586">
    <property type="protein sequence ID" value="RHN40437.1"/>
    <property type="gene ID" value="gene46586"/>
</dbReference>
<dbReference type="OrthoDB" id="1425460at2759"/>
<evidence type="ECO:0000256" key="6">
    <source>
        <dbReference type="SAM" id="MobiDB-lite"/>
    </source>
</evidence>
<dbReference type="Gene3D" id="3.40.50.10140">
    <property type="entry name" value="Toll/interleukin-1 receptor homology (TIR) domain"/>
    <property type="match status" value="1"/>
</dbReference>
<keyword evidence="11" id="KW-1185">Reference proteome</keyword>
<dbReference type="Pfam" id="PF00931">
    <property type="entry name" value="NB-ARC"/>
    <property type="match status" value="1"/>
</dbReference>
<evidence type="ECO:0000256" key="1">
    <source>
        <dbReference type="ARBA" id="ARBA00022614"/>
    </source>
</evidence>
<evidence type="ECO:0000313" key="10">
    <source>
        <dbReference type="EnsemblPlants" id="KEH19200"/>
    </source>
</evidence>
<feature type="region of interest" description="Disordered" evidence="6">
    <location>
        <begin position="1111"/>
        <end position="1168"/>
    </location>
</feature>
<reference evidence="10" key="3">
    <citation type="submission" date="2015-04" db="UniProtKB">
        <authorList>
            <consortium name="EnsemblPlants"/>
        </authorList>
    </citation>
    <scope>IDENTIFICATION</scope>
    <source>
        <strain evidence="10">cv. Jemalong A17</strain>
    </source>
</reference>
<dbReference type="InterPro" id="IPR000157">
    <property type="entry name" value="TIR_dom"/>
</dbReference>
<organism evidence="8 11">
    <name type="scientific">Medicago truncatula</name>
    <name type="common">Barrel medic</name>
    <name type="synonym">Medicago tribuloides</name>
    <dbReference type="NCBI Taxonomy" id="3880"/>
    <lineage>
        <taxon>Eukaryota</taxon>
        <taxon>Viridiplantae</taxon>
        <taxon>Streptophyta</taxon>
        <taxon>Embryophyta</taxon>
        <taxon>Tracheophyta</taxon>
        <taxon>Spermatophyta</taxon>
        <taxon>Magnoliopsida</taxon>
        <taxon>eudicotyledons</taxon>
        <taxon>Gunneridae</taxon>
        <taxon>Pentapetalae</taxon>
        <taxon>rosids</taxon>
        <taxon>fabids</taxon>
        <taxon>Fabales</taxon>
        <taxon>Fabaceae</taxon>
        <taxon>Papilionoideae</taxon>
        <taxon>50 kb inversion clade</taxon>
        <taxon>NPAAA clade</taxon>
        <taxon>Hologalegina</taxon>
        <taxon>IRL clade</taxon>
        <taxon>Trifolieae</taxon>
        <taxon>Medicago</taxon>
    </lineage>
</organism>
<evidence type="ECO:0000259" key="7">
    <source>
        <dbReference type="PROSITE" id="PS50104"/>
    </source>
</evidence>
<keyword evidence="9" id="KW-0378">Hydrolase</keyword>
<dbReference type="InterPro" id="IPR002182">
    <property type="entry name" value="NB-ARC"/>
</dbReference>
<dbReference type="Pfam" id="PF23286">
    <property type="entry name" value="LRR_13"/>
    <property type="match status" value="1"/>
</dbReference>
<reference evidence="8 11" key="2">
    <citation type="journal article" date="2014" name="BMC Genomics">
        <title>An improved genome release (version Mt4.0) for the model legume Medicago truncatula.</title>
        <authorList>
            <person name="Tang H."/>
            <person name="Krishnakumar V."/>
            <person name="Bidwell S."/>
            <person name="Rosen B."/>
            <person name="Chan A."/>
            <person name="Zhou S."/>
            <person name="Gentzbittel L."/>
            <person name="Childs K.L."/>
            <person name="Yandell M."/>
            <person name="Gundlach H."/>
            <person name="Mayer K.F."/>
            <person name="Schwartz D.C."/>
            <person name="Town C.D."/>
        </authorList>
    </citation>
    <scope>GENOME REANNOTATION</scope>
    <source>
        <strain evidence="8">A17</strain>
        <strain evidence="10 11">cv. Jemalong A17</strain>
    </source>
</reference>
<dbReference type="GO" id="GO:0006952">
    <property type="term" value="P:defense response"/>
    <property type="evidence" value="ECO:0007669"/>
    <property type="project" value="InterPro"/>
</dbReference>
<dbReference type="InterPro" id="IPR035897">
    <property type="entry name" value="Toll_tir_struct_dom_sf"/>
</dbReference>
<dbReference type="SUPFAM" id="SSF52058">
    <property type="entry name" value="L domain-like"/>
    <property type="match status" value="1"/>
</dbReference>
<keyword evidence="5" id="KW-0175">Coiled coil</keyword>
<dbReference type="SMART" id="SM00255">
    <property type="entry name" value="TIR"/>
    <property type="match status" value="1"/>
</dbReference>
<dbReference type="PROSITE" id="PS50104">
    <property type="entry name" value="TIR"/>
    <property type="match status" value="1"/>
</dbReference>
<dbReference type="EMBL" id="PSQE01000008">
    <property type="protein sequence ID" value="RHN40437.1"/>
    <property type="molecule type" value="Genomic_DNA"/>
</dbReference>
<dbReference type="PRINTS" id="PR00364">
    <property type="entry name" value="DISEASERSIST"/>
</dbReference>
<sequence>MGVRPSFTYDVYISHSAEDTRFSFTRNLYKALCDKGIDTFIDDSSLRIGSEITPSLLKAIQESRIAIIIFSGNYASSIWCLEELTAILELKRNGRLVIPVFYDVDPSHLRHGTGSYGLALAKHKERFKDDIQKVNRWRTALHEAANISGLHFQFQHGESEFIETIVKKVGSKVNRAPLHVANYPVGLESRVHQVNSLLDLGSDDVVHMLGIYGIGGIGKTTIAKAVYNSISDLFDELCFLKDIRENSMKYGLVHLQQTILSDICRDGDIGIGHVSKGIPIIKQRFSRKKVLLVLDDVDKMEQIEVIVGRPDWYGPGSRVIITTRDKQLLASHGVERTYEVDALNGEKSLYLLCWNAFKTDKVDARYENILKRALTFASGLPLALQVLGSYLFGKSIEEGISSLHQYERVAGKHIQAVLKISYDSLEKEEQGIFLDIACFFNGYKLKDVNDMLLARYGESAKYSIEELIEKSLLKIDDGLVTLHNLIRDMGREIVRQESPNEPGKRSRLWLPQDVVEVLETNSGSSTIESLFLNFPKDEVNSNRSEGKKVNWDGDALKKMQNLRMLVIENGCFNKGASHLPNSLKVLKWRGYPSPSLPSDFHPKKLAILELPASCMGVIEPIQGFISLKDLSFRNCELITRIPDVSGLPNLEKLSFRDCEKLSKVHPSVGFLDKLTYLDAFNCNNLKTFPPIILPSLQQLNLSHCSALESFPEILGKMENITELRIIGSPIKELPSSIQNLNRLRKLELQICGMVQLPSSIAMFSQLCLVCVSECEGLWLSKQDIGEEWETKSLKTELLTLSYCNLSDDFLPTGLTWFANVKDLDLSGNNFTVLHACIKECHFLRSLKLDDCTLIQEITVIPCKLEKLSAKRCKSLKYIDLTEECQSLRELILDDCIYLRKIKGVLPNLDHFSAQNCTLLTSQCASLLVNQEMIEAGNKMFFFPGTKIPEWFSHRTSGDSISFWFRNKLQFSAICMCLVIGLVDELPISVKFSPKLFLNGNELSNGNQRVYKFRIATDHILLFDERPLKFVDNGETVFSCNKWNHFEVSYEDLVTDNGVPIREVAKYSGIHVSQEWIDIADIQFTQSRKTLINANLDPNSMVEPLQRGKIMTKRKRSEEDQIIVLSPPSLTSKQSPSPSEIEKGLVPQPTFPVKMPLGDVGRESSENLSDNEAYATAIQNDIPLNQRCGKGDDVELELVSCEEESSSNTKGSDSDDPFDLVNRKLHVSGKKTISSGASFGDANLRSIRETINALELLMIKDLSEVSADPSAHSKLRQLLDLLSASSHPKVTVEMKGAIAEFKRKVFASFHEFQATVESVNKLKNYENHLARIQQETVAGKYQWKDLKNSIKKVSSYIKAENSRKNELESEIATLRKQLATKEKDLKQLVLNLNNQETTLSTYSMSYASLNKHARALSEEADDLLASSSEIKHDGEAAEVEQSRLKWTWSIDLTGQLNKMKENILGFYG</sequence>
<name>A0A072U093_MEDTR</name>
<dbReference type="GO" id="GO:0007165">
    <property type="term" value="P:signal transduction"/>
    <property type="evidence" value="ECO:0007669"/>
    <property type="project" value="InterPro"/>
</dbReference>
<protein>
    <submittedName>
        <fullName evidence="8">Disease resistance protein (TIR-NBS-LRR class)</fullName>
    </submittedName>
    <submittedName>
        <fullName evidence="9">Putative TIR domain, P-loop containing nucleoside triphosphate hydrolase</fullName>
    </submittedName>
</protein>
<dbReference type="GO" id="GO:0016787">
    <property type="term" value="F:hydrolase activity"/>
    <property type="evidence" value="ECO:0007669"/>
    <property type="project" value="UniProtKB-KW"/>
</dbReference>
<reference evidence="9" key="5">
    <citation type="journal article" date="2018" name="Nat. Plants">
        <title>Whole-genome landscape of Medicago truncatula symbiotic genes.</title>
        <authorList>
            <person name="Pecrix Y."/>
            <person name="Gamas P."/>
            <person name="Carrere S."/>
        </authorList>
    </citation>
    <scope>NUCLEOTIDE SEQUENCE</scope>
    <source>
        <tissue evidence="9">Leaves</tissue>
    </source>
</reference>
<keyword evidence="4" id="KW-0520">NAD</keyword>
<feature type="domain" description="TIR" evidence="7">
    <location>
        <begin position="7"/>
        <end position="173"/>
    </location>
</feature>
<dbReference type="HOGENOM" id="CLU_001561_0_0_1"/>
<dbReference type="EMBL" id="CM001224">
    <property type="protein sequence ID" value="KEH19200.1"/>
    <property type="molecule type" value="Genomic_DNA"/>
</dbReference>
<dbReference type="InterPro" id="IPR058192">
    <property type="entry name" value="WHD_ROQ1-like"/>
</dbReference>
<dbReference type="PANTHER" id="PTHR11017:SF219">
    <property type="entry name" value="ARCHAEAL ATPASE"/>
    <property type="match status" value="1"/>
</dbReference>
<dbReference type="SUPFAM" id="SSF52540">
    <property type="entry name" value="P-loop containing nucleoside triphosphate hydrolases"/>
    <property type="match status" value="1"/>
</dbReference>
<dbReference type="Pfam" id="PF01582">
    <property type="entry name" value="TIR"/>
    <property type="match status" value="1"/>
</dbReference>
<dbReference type="EnsemblPlants" id="KEH19200">
    <property type="protein sequence ID" value="KEH19200"/>
    <property type="gene ID" value="MTR_8g042650"/>
</dbReference>
<dbReference type="Pfam" id="PF23282">
    <property type="entry name" value="WHD_ROQ1"/>
    <property type="match status" value="1"/>
</dbReference>
<feature type="compositionally biased region" description="Polar residues" evidence="6">
    <location>
        <begin position="1127"/>
        <end position="1137"/>
    </location>
</feature>
<dbReference type="Proteomes" id="UP000002051">
    <property type="component" value="Chromosome 8"/>
</dbReference>
<dbReference type="Proteomes" id="UP000265566">
    <property type="component" value="Chromosome 8"/>
</dbReference>
<dbReference type="InterPro" id="IPR027417">
    <property type="entry name" value="P-loop_NTPase"/>
</dbReference>
<dbReference type="InterPro" id="IPR044974">
    <property type="entry name" value="Disease_R_plants"/>
</dbReference>
<keyword evidence="2" id="KW-0677">Repeat</keyword>
<dbReference type="Gene3D" id="3.40.50.300">
    <property type="entry name" value="P-loop containing nucleotide triphosphate hydrolases"/>
    <property type="match status" value="1"/>
</dbReference>
<evidence type="ECO:0000313" key="12">
    <source>
        <dbReference type="Proteomes" id="UP000265566"/>
    </source>
</evidence>
<dbReference type="Gene3D" id="1.10.8.430">
    <property type="entry name" value="Helical domain of apoptotic protease-activating factors"/>
    <property type="match status" value="1"/>
</dbReference>
<evidence type="ECO:0000256" key="3">
    <source>
        <dbReference type="ARBA" id="ARBA00022821"/>
    </source>
</evidence>
<reference evidence="12" key="4">
    <citation type="journal article" date="2018" name="Nat. Plants">
        <title>Whole-genome landscape of Medicago truncatula symbiotic genes.</title>
        <authorList>
            <person name="Pecrix Y."/>
            <person name="Staton S.E."/>
            <person name="Sallet E."/>
            <person name="Lelandais-Briere C."/>
            <person name="Moreau S."/>
            <person name="Carrere S."/>
            <person name="Blein T."/>
            <person name="Jardinaud M.F."/>
            <person name="Latrasse D."/>
            <person name="Zouine M."/>
            <person name="Zahm M."/>
            <person name="Kreplak J."/>
            <person name="Mayjonade B."/>
            <person name="Satge C."/>
            <person name="Perez M."/>
            <person name="Cauet S."/>
            <person name="Marande W."/>
            <person name="Chantry-Darmon C."/>
            <person name="Lopez-Roques C."/>
            <person name="Bouchez O."/>
            <person name="Berard A."/>
            <person name="Debelle F."/>
            <person name="Munos S."/>
            <person name="Bendahmane A."/>
            <person name="Berges H."/>
            <person name="Niebel A."/>
            <person name="Buitink J."/>
            <person name="Frugier F."/>
            <person name="Benhamed M."/>
            <person name="Crespi M."/>
            <person name="Gouzy J."/>
            <person name="Gamas P."/>
        </authorList>
    </citation>
    <scope>NUCLEOTIDE SEQUENCE [LARGE SCALE GENOMIC DNA]</scope>
    <source>
        <strain evidence="12">cv. Jemalong A17</strain>
    </source>
</reference>
<evidence type="ECO:0000256" key="2">
    <source>
        <dbReference type="ARBA" id="ARBA00022737"/>
    </source>
</evidence>
<evidence type="ECO:0000256" key="4">
    <source>
        <dbReference type="ARBA" id="ARBA00023027"/>
    </source>
</evidence>
<proteinExistence type="predicted"/>
<dbReference type="PANTHER" id="PTHR11017">
    <property type="entry name" value="LEUCINE-RICH REPEAT-CONTAINING PROTEIN"/>
    <property type="match status" value="1"/>
</dbReference>
<accession>A0A072U093</accession>
<keyword evidence="1" id="KW-0433">Leucine-rich repeat</keyword>
<dbReference type="FunFam" id="3.40.50.10140:FF:000007">
    <property type="entry name" value="Disease resistance protein (TIR-NBS-LRR class)"/>
    <property type="match status" value="1"/>
</dbReference>
<dbReference type="InterPro" id="IPR058546">
    <property type="entry name" value="RPS4B/Roq1-like_LRR"/>
</dbReference>
<dbReference type="KEGG" id="mtr:25501118"/>
<evidence type="ECO:0000313" key="11">
    <source>
        <dbReference type="Proteomes" id="UP000002051"/>
    </source>
</evidence>
<dbReference type="SUPFAM" id="SSF52200">
    <property type="entry name" value="Toll/Interleukin receptor TIR domain"/>
    <property type="match status" value="1"/>
</dbReference>
<evidence type="ECO:0000256" key="5">
    <source>
        <dbReference type="SAM" id="Coils"/>
    </source>
</evidence>
<gene>
    <name evidence="10" type="primary">25501118</name>
    <name evidence="8" type="ordered locus">MTR_8g042650</name>
    <name evidence="9" type="ORF">MtrunA17_Chr8g0354711</name>
</gene>
<dbReference type="Gene3D" id="3.80.10.10">
    <property type="entry name" value="Ribonuclease Inhibitor"/>
    <property type="match status" value="2"/>
</dbReference>
<dbReference type="InterPro" id="IPR032675">
    <property type="entry name" value="LRR_dom_sf"/>
</dbReference>